<keyword evidence="2" id="KW-1185">Reference proteome</keyword>
<dbReference type="AlphaFoldDB" id="A0A8J2W3V0"/>
<comment type="caution">
    <text evidence="1">The sequence shown here is derived from an EMBL/GenBank/DDBJ whole genome shotgun (WGS) entry which is preliminary data.</text>
</comment>
<accession>A0A8J2W3V0</accession>
<gene>
    <name evidence="1" type="ORF">GCM10007276_19690</name>
</gene>
<sequence length="72" mass="8020">MTSSTLHGYLPATPSQTGGFWKRLHNAVMAHQTRRADEFVGSFLAHKNPAMAQELGYDVEKLKKMPLKAACF</sequence>
<dbReference type="Proteomes" id="UP000602745">
    <property type="component" value="Unassembled WGS sequence"/>
</dbReference>
<evidence type="ECO:0000313" key="1">
    <source>
        <dbReference type="EMBL" id="GGE42448.1"/>
    </source>
</evidence>
<proteinExistence type="predicted"/>
<reference evidence="1" key="1">
    <citation type="journal article" date="2014" name="Int. J. Syst. Evol. Microbiol.">
        <title>Complete genome sequence of Corynebacterium casei LMG S-19264T (=DSM 44701T), isolated from a smear-ripened cheese.</title>
        <authorList>
            <consortium name="US DOE Joint Genome Institute (JGI-PGF)"/>
            <person name="Walter F."/>
            <person name="Albersmeier A."/>
            <person name="Kalinowski J."/>
            <person name="Ruckert C."/>
        </authorList>
    </citation>
    <scope>NUCLEOTIDE SEQUENCE</scope>
    <source>
        <strain evidence="1">CCM 7684</strain>
    </source>
</reference>
<reference evidence="1" key="2">
    <citation type="submission" date="2020-09" db="EMBL/GenBank/DDBJ databases">
        <authorList>
            <person name="Sun Q."/>
            <person name="Sedlacek I."/>
        </authorList>
    </citation>
    <scope>NUCLEOTIDE SEQUENCE</scope>
    <source>
        <strain evidence="1">CCM 7684</strain>
    </source>
</reference>
<dbReference type="EMBL" id="BMCP01000002">
    <property type="protein sequence ID" value="GGE42448.1"/>
    <property type="molecule type" value="Genomic_DNA"/>
</dbReference>
<protein>
    <submittedName>
        <fullName evidence="1">Uncharacterized protein</fullName>
    </submittedName>
</protein>
<evidence type="ECO:0000313" key="2">
    <source>
        <dbReference type="Proteomes" id="UP000602745"/>
    </source>
</evidence>
<name>A0A8J2W3V0_9RHOB</name>
<organism evidence="1 2">
    <name type="scientific">Agaricicola taiwanensis</name>
    <dbReference type="NCBI Taxonomy" id="591372"/>
    <lineage>
        <taxon>Bacteria</taxon>
        <taxon>Pseudomonadati</taxon>
        <taxon>Pseudomonadota</taxon>
        <taxon>Alphaproteobacteria</taxon>
        <taxon>Rhodobacterales</taxon>
        <taxon>Paracoccaceae</taxon>
        <taxon>Agaricicola</taxon>
    </lineage>
</organism>